<evidence type="ECO:0000256" key="1">
    <source>
        <dbReference type="SAM" id="SignalP"/>
    </source>
</evidence>
<protein>
    <submittedName>
        <fullName evidence="2">DUF3299 domain-containing protein</fullName>
    </submittedName>
</protein>
<sequence>MKAQVLLIAIVAAALSACGGANDAGSPAPASATTSAVASAQAVADADRAARTEAQANGIEAARAFDAAHGSPKAVSTSDSPLLGLRDENGYADLDWSHMVPPEDIKTLENAPPVLHVGNQRMKQVGTLHTVEALNNQKVKLSGYVVPLESDNDGKMVEFFFVPFYGACIHVPPPPPNMLIHVKLAKGIDTPSLYDPLTLRGVLHTEVTQNAMAASAYGMADASLGAYHENDSDADRLRQAFE</sequence>
<dbReference type="EMBL" id="JADIKC010000003">
    <property type="protein sequence ID" value="MBM7121159.1"/>
    <property type="molecule type" value="Genomic_DNA"/>
</dbReference>
<dbReference type="RefSeq" id="WP_204635570.1">
    <property type="nucleotide sequence ID" value="NZ_JADIKC010000003.1"/>
</dbReference>
<dbReference type="Pfam" id="PF11736">
    <property type="entry name" value="DUF3299"/>
    <property type="match status" value="1"/>
</dbReference>
<comment type="caution">
    <text evidence="2">The sequence shown here is derived from an EMBL/GenBank/DDBJ whole genome shotgun (WGS) entry which is preliminary data.</text>
</comment>
<organism evidence="2 3">
    <name type="scientific">Dyella kyungheensis</name>
    <dbReference type="NCBI Taxonomy" id="1242174"/>
    <lineage>
        <taxon>Bacteria</taxon>
        <taxon>Pseudomonadati</taxon>
        <taxon>Pseudomonadota</taxon>
        <taxon>Gammaproteobacteria</taxon>
        <taxon>Lysobacterales</taxon>
        <taxon>Rhodanobacteraceae</taxon>
        <taxon>Dyella</taxon>
    </lineage>
</organism>
<accession>A0ABS2JRG0</accession>
<evidence type="ECO:0000313" key="2">
    <source>
        <dbReference type="EMBL" id="MBM7121159.1"/>
    </source>
</evidence>
<evidence type="ECO:0000313" key="3">
    <source>
        <dbReference type="Proteomes" id="UP001430065"/>
    </source>
</evidence>
<dbReference type="Gene3D" id="2.40.50.870">
    <property type="entry name" value="Protein of unknown function (DUF3299)"/>
    <property type="match status" value="1"/>
</dbReference>
<dbReference type="Proteomes" id="UP001430065">
    <property type="component" value="Unassembled WGS sequence"/>
</dbReference>
<feature type="signal peptide" evidence="1">
    <location>
        <begin position="1"/>
        <end position="23"/>
    </location>
</feature>
<feature type="chain" id="PRO_5045171763" evidence="1">
    <location>
        <begin position="24"/>
        <end position="242"/>
    </location>
</feature>
<keyword evidence="3" id="KW-1185">Reference proteome</keyword>
<gene>
    <name evidence="2" type="ORF">ISP20_08285</name>
</gene>
<proteinExistence type="predicted"/>
<reference evidence="2 3" key="1">
    <citation type="submission" date="2020-10" db="EMBL/GenBank/DDBJ databases">
        <title>Phylogeny of dyella-like bacteria.</title>
        <authorList>
            <person name="Fu J."/>
        </authorList>
    </citation>
    <scope>NUCLEOTIDE SEQUENCE [LARGE SCALE GENOMIC DNA]</scope>
    <source>
        <strain evidence="2 3">THG-B117</strain>
    </source>
</reference>
<keyword evidence="1" id="KW-0732">Signal</keyword>
<dbReference type="PROSITE" id="PS51257">
    <property type="entry name" value="PROKAR_LIPOPROTEIN"/>
    <property type="match status" value="1"/>
</dbReference>
<name>A0ABS2JRG0_9GAMM</name>
<dbReference type="InterPro" id="IPR021727">
    <property type="entry name" value="DUF3299"/>
</dbReference>